<dbReference type="EMBL" id="JBHUMY010000011">
    <property type="protein sequence ID" value="MFD2660817.1"/>
    <property type="molecule type" value="Genomic_DNA"/>
</dbReference>
<feature type="domain" description="SLH" evidence="4">
    <location>
        <begin position="2715"/>
        <end position="2778"/>
    </location>
</feature>
<dbReference type="SUPFAM" id="SSF82171">
    <property type="entry name" value="DPP6 N-terminal domain-like"/>
    <property type="match status" value="1"/>
</dbReference>
<dbReference type="Pfam" id="PF00041">
    <property type="entry name" value="fn3"/>
    <property type="match status" value="1"/>
</dbReference>
<feature type="compositionally biased region" description="Gly residues" evidence="1">
    <location>
        <begin position="2420"/>
        <end position="2435"/>
    </location>
</feature>
<dbReference type="InterPro" id="IPR001119">
    <property type="entry name" value="SLH_dom"/>
</dbReference>
<evidence type="ECO:0000256" key="1">
    <source>
        <dbReference type="SAM" id="MobiDB-lite"/>
    </source>
</evidence>
<feature type="signal peptide" evidence="2">
    <location>
        <begin position="1"/>
        <end position="32"/>
    </location>
</feature>
<dbReference type="PROSITE" id="PS50853">
    <property type="entry name" value="FN3"/>
    <property type="match status" value="3"/>
</dbReference>
<proteinExistence type="predicted"/>
<accession>A0ABW5QWV1</accession>
<feature type="domain" description="SLH" evidence="4">
    <location>
        <begin position="2647"/>
        <end position="2709"/>
    </location>
</feature>
<dbReference type="Pfam" id="PF00395">
    <property type="entry name" value="SLH"/>
    <property type="match status" value="2"/>
</dbReference>
<protein>
    <submittedName>
        <fullName evidence="5">S-layer homology domain-containing protein</fullName>
    </submittedName>
</protein>
<evidence type="ECO:0000256" key="2">
    <source>
        <dbReference type="SAM" id="SignalP"/>
    </source>
</evidence>
<comment type="caution">
    <text evidence="5">The sequence shown here is derived from an EMBL/GenBank/DDBJ whole genome shotgun (WGS) entry which is preliminary data.</text>
</comment>
<gene>
    <name evidence="5" type="ORF">ACFSW5_11225</name>
</gene>
<dbReference type="Gene3D" id="2.120.10.30">
    <property type="entry name" value="TolB, C-terminal domain"/>
    <property type="match status" value="1"/>
</dbReference>
<evidence type="ECO:0000259" key="3">
    <source>
        <dbReference type="PROSITE" id="PS50853"/>
    </source>
</evidence>
<dbReference type="Gene3D" id="2.60.40.10">
    <property type="entry name" value="Immunoglobulins"/>
    <property type="match status" value="3"/>
</dbReference>
<dbReference type="InterPro" id="IPR036116">
    <property type="entry name" value="FN3_sf"/>
</dbReference>
<feature type="chain" id="PRO_5046558975" evidence="2">
    <location>
        <begin position="33"/>
        <end position="2784"/>
    </location>
</feature>
<sequence length="2784" mass="299222">MKAAKREGRQAIAVLLLAALLFGSLTPAAGQAQPLQDSSPVAADFLTEQGESVTVAVYDHDHAAEPLAPPVLDEMPSVSADTSITIGGRALPGTEVSVWYKRDDEPEVSAGAPVQVEDDGSGDGRFSVTIGLDAEGTYVFTAEALDGEQRSERSSPIQVTIDWSPPGEVRNLTWTLLDSDRVQLNWEPPEVSDGANASDALKYRIYSEDYVEVALTADTSFILEGLEEGQLHRYMVAAVDQAGNESSATEVMVGASPASEVKLADLTADFSDSETSTVAISADGSTVVYADRSADLTGWELYALDTKTTEKTKLSITEFGAPINGEVWDLDVDRTGNSIVFASNATNLLASPDKDGDHIYWYNRAQRNLQYISYSGEKAEGPSISGNGSLVALTMDDRVYAYSPLTREHILVSRALDPDEDGKSGSPAISGNGTIIAFASDSSNLTGPAGDGKEHAVYLFETGASSITGRFKSNEYHESLTISDDGRYIAYNESAGSSSPGHPYLYDRSTGEIADLNAGRSETDVMNKSYGKLSLSDDGRYVLAQLYDAEPDVEGMGRYNELFDTQTGAVTVVGNPALPSSNGVMDGTGERLVYVRGQALYMMCTSDCGDVEPEKPLSSAFWSVPTSAWVDEQLKPGSQLTIQASGEHGLSIRADVSYKEGDEPKNTVLTLREDTQTEGLYSAPFTVGEGITELTSISVALQDNSHSITLERLPVKVSGLLTVDIETERRQLLSGARLLVTKPNAQVFEMAVDPNTLSYAIPLAAGELYALELQDASGAIRLAEQRDITISHAETTAVKLVPHFPSSLTVAVHYDKPPAEQAIVEFRSAADDTLIAEVRADQDGKAQLPGTHEAGETITVSVLPPAGYDAAEPQTVTLELGGSQLTFDLRQTAAAVKEMAAVFSQVVGYAPYQAVVMASEAKLTASGKPGMRLEGELLLQRLQDDSSVQEVKKTIPMTEVSPGSYEGVFLVEEGDVRYETVTPLADGMPLGDAYPVGMNVAGRLQLNIELPEGEDWADTLERASVIVYDNESSFGYYKRETAKADRLVYTFDIPREKATYRASVRPVNSSMLEASADAPAIRFGKITEVKVKPNFRIRVTGTVEGQDDDSNYARFVLTDASGAIAAQGRVFGRYDIRLDTEVGKLYRLTLTPEDPIYESQTVEFTADRLVKELPFRFAYKDLYPVEGTVLGLDGKPVKSAAVSAELLGTQKIFKVYTNEDGGFAFSAPLGELRFRASSYGTNGKLSKYVTVPVSETGAGDVELQLLDYGTVDFDLFTKQQGSTWQGPLDIDSRTAAHFQTRSSHAIISYGSPMKVAAVAGDTFRICVNGSQSQLPSGCQEVVIGDDNKAAVEIRLESTGAQVLTAFKQEDGSDTGYVQQQLYRYVDDGLVLDESVVTRLSGSYRIGLSQAGRYRLVAKGKGGSSAEIDFDASLGLPVDLGVITLRKPGRFAGQEGNSFSTASNLTTRDGKIIARISYKNAGSEVEGAEFTVLLPKSISLMPGMVSVNGQPHTDFAQDGQLLAVKVGTIGKLQEGSVRLVLEVDEIQQQSSVALPAAVRYSAEQQQLEETIGTAIVQVAQATLNVPELVVKPTFQVSGIAPANSKVTVLDGSVAVGSALVSPEGTWQASITLADLTHRRHSIRTQVEAGGVVRAGQEAIVLYDPSDPGLEEVSMRQPDGRVHTFRTEDGVAIFPYVYVPGKPILYELTFRDPQRISNVEVWTGNTLAEARLEDGVFKAAVTLKSDPGPIVVTYNKKSEPGELPPPYTEQELRNTLPPEMRDFEVLSAVQPNIGQTSIQTKISLTDDVEVTVTISNDPAAGYVPTTGDLLYEQETGIPLYGSSLSRNFGKSSASATITGYVPVSSSQLTRAASVTELKAIKIIIDIAGKGTQGIDLYNAIKGLITTGPIERANRAYELAQSICDERAREYYMSYAMEIKMDIVFSEIIKNSLNVVSTVALPGLPGLIFWPETVWAGKKLDDVVERELNDIEFYLKQWLVMPCKEIKPPGQPPVAKPGFILDPSGYVYEGLPANRIPDVTATALQWNEDNQTWDVWDAEWYEQLNPLLTDMNGRYAWDVPPGQWKVKFEKDGYLTAYSDELEVPPPQLDVNVPMVSTAPPEVKAIAAEPGGARIVLRFTKPVRADSLVDEAILVTKGGEEIPGALQALEPVPGTDDTLLAMAAVFMPDQPLTVGETYSVALNTAVLSYAGIPLSDVFTQELLIEGEDLTPPGDVSGLAGGLSGEAASLMWNPPADMDYAGVSIRWKEASEDAYGEPLEIGRTQSWAVIDGLSQDRSYDFLVTAKDEYGNESAGVTWSWTAKDRSNDTSAPSAVANLQLSPAGRGKIAVSWSNPMAPDLAKLRIGWQAEEDAGSPAGSAEVAKDQTAYIITGLKQGADYRVFVVAIDEKGNESIASEAVAAAGSGTGGGGNPPSGGGQTPPGDDETPPDGGSGSVWQIGKEGGVFEAYDGRLTVTVQPNSFGQGIDISYGVTDETTGPLNESYTKLSPTYRLNGDPGELTAAIELALGYDPALEPGIDTRRLGVYRKDASEPSGWAYAGGLDEASGSVLRASAAAWGEYAVLLYKHSYDDMTSHWSRAEVDVLTSRHLVTGTSDHRFEPNRLVTRAEMTKLLVEALKRTGSPLPIADSDDRNARFADVPEDAWYTAYVKEAVKLGLVQGANGRFRPQDPVTREEMMVLFARFAQLAAGLSADTADDGALSRFEDADELSSWARKAAQLSVSRGWVTGVTETALRPKGKSTRAEAAVILLRVMDDLGFIRVKASSRSSF</sequence>
<evidence type="ECO:0000259" key="4">
    <source>
        <dbReference type="PROSITE" id="PS51272"/>
    </source>
</evidence>
<dbReference type="InterPro" id="IPR050713">
    <property type="entry name" value="RTP_Phos/Ushers"/>
</dbReference>
<dbReference type="PANTHER" id="PTHR46957">
    <property type="entry name" value="CYTOKINE RECEPTOR"/>
    <property type="match status" value="1"/>
</dbReference>
<reference evidence="6" key="1">
    <citation type="journal article" date="2019" name="Int. J. Syst. Evol. Microbiol.">
        <title>The Global Catalogue of Microorganisms (GCM) 10K type strain sequencing project: providing services to taxonomists for standard genome sequencing and annotation.</title>
        <authorList>
            <consortium name="The Broad Institute Genomics Platform"/>
            <consortium name="The Broad Institute Genome Sequencing Center for Infectious Disease"/>
            <person name="Wu L."/>
            <person name="Ma J."/>
        </authorList>
    </citation>
    <scope>NUCLEOTIDE SEQUENCE [LARGE SCALE GENOMIC DNA]</scope>
    <source>
        <strain evidence="6">TISTR 1827</strain>
    </source>
</reference>
<feature type="domain" description="SLH" evidence="4">
    <location>
        <begin position="2579"/>
        <end position="2642"/>
    </location>
</feature>
<dbReference type="PROSITE" id="PS51272">
    <property type="entry name" value="SLH"/>
    <property type="match status" value="3"/>
</dbReference>
<dbReference type="Proteomes" id="UP001597493">
    <property type="component" value="Unassembled WGS sequence"/>
</dbReference>
<dbReference type="PANTHER" id="PTHR46957:SF3">
    <property type="entry name" value="CYTOKINE RECEPTOR"/>
    <property type="match status" value="1"/>
</dbReference>
<keyword evidence="2" id="KW-0732">Signal</keyword>
<dbReference type="SUPFAM" id="SSF49464">
    <property type="entry name" value="Carboxypeptidase regulatory domain-like"/>
    <property type="match status" value="1"/>
</dbReference>
<feature type="domain" description="Fibronectin type-III" evidence="3">
    <location>
        <begin position="2227"/>
        <end position="2322"/>
    </location>
</feature>
<dbReference type="RefSeq" id="WP_379272772.1">
    <property type="nucleotide sequence ID" value="NZ_JBHUGT010000045.1"/>
</dbReference>
<feature type="domain" description="Fibronectin type-III" evidence="3">
    <location>
        <begin position="168"/>
        <end position="259"/>
    </location>
</feature>
<dbReference type="SUPFAM" id="SSF49265">
    <property type="entry name" value="Fibronectin type III"/>
    <property type="match status" value="2"/>
</dbReference>
<dbReference type="InterPro" id="IPR003961">
    <property type="entry name" value="FN3_dom"/>
</dbReference>
<keyword evidence="6" id="KW-1185">Reference proteome</keyword>
<dbReference type="InterPro" id="IPR008969">
    <property type="entry name" value="CarboxyPept-like_regulatory"/>
</dbReference>
<name>A0ABW5QWV1_9BACL</name>
<feature type="region of interest" description="Disordered" evidence="1">
    <location>
        <begin position="2417"/>
        <end position="2453"/>
    </location>
</feature>
<dbReference type="InterPro" id="IPR013783">
    <property type="entry name" value="Ig-like_fold"/>
</dbReference>
<evidence type="ECO:0000313" key="6">
    <source>
        <dbReference type="Proteomes" id="UP001597493"/>
    </source>
</evidence>
<organism evidence="5 6">
    <name type="scientific">Paenibacillus thailandensis</name>
    <dbReference type="NCBI Taxonomy" id="393250"/>
    <lineage>
        <taxon>Bacteria</taxon>
        <taxon>Bacillati</taxon>
        <taxon>Bacillota</taxon>
        <taxon>Bacilli</taxon>
        <taxon>Bacillales</taxon>
        <taxon>Paenibacillaceae</taxon>
        <taxon>Paenibacillus</taxon>
    </lineage>
</organism>
<dbReference type="InterPro" id="IPR011042">
    <property type="entry name" value="6-blade_b-propeller_TolB-like"/>
</dbReference>
<dbReference type="Pfam" id="PF13620">
    <property type="entry name" value="CarboxypepD_reg"/>
    <property type="match status" value="1"/>
</dbReference>
<evidence type="ECO:0000313" key="5">
    <source>
        <dbReference type="EMBL" id="MFD2660817.1"/>
    </source>
</evidence>
<dbReference type="CDD" id="cd00063">
    <property type="entry name" value="FN3"/>
    <property type="match status" value="3"/>
</dbReference>
<feature type="domain" description="Fibronectin type-III" evidence="3">
    <location>
        <begin position="2329"/>
        <end position="2425"/>
    </location>
</feature>
<dbReference type="SMART" id="SM00060">
    <property type="entry name" value="FN3"/>
    <property type="match status" value="3"/>
</dbReference>
<dbReference type="Gene3D" id="2.60.40.1120">
    <property type="entry name" value="Carboxypeptidase-like, regulatory domain"/>
    <property type="match status" value="2"/>
</dbReference>